<dbReference type="RefSeq" id="WP_163161009.1">
    <property type="nucleotide sequence ID" value="NZ_VKHP01000248.1"/>
</dbReference>
<accession>A0A6P1BTQ0</accession>
<comment type="caution">
    <text evidence="1">The sequence shown here is derived from an EMBL/GenBank/DDBJ whole genome shotgun (WGS) entry which is preliminary data.</text>
</comment>
<proteinExistence type="predicted"/>
<organism evidence="1 2">
    <name type="scientific">Bradyrhizobium uaiense</name>
    <dbReference type="NCBI Taxonomy" id="2594946"/>
    <lineage>
        <taxon>Bacteria</taxon>
        <taxon>Pseudomonadati</taxon>
        <taxon>Pseudomonadota</taxon>
        <taxon>Alphaproteobacteria</taxon>
        <taxon>Hyphomicrobiales</taxon>
        <taxon>Nitrobacteraceae</taxon>
        <taxon>Bradyrhizobium</taxon>
    </lineage>
</organism>
<dbReference type="EMBL" id="VKHP01000248">
    <property type="protein sequence ID" value="NEV01520.1"/>
    <property type="molecule type" value="Genomic_DNA"/>
</dbReference>
<sequence length="397" mass="45654">MISYREKPPDEWIQMFTLPNITIEEPVEIDGVAMVSAHDARAQALAKRHKRFSMYLNRFTSEFGQQISPSLILVRADKFQQYRTVEALAGFRDAVAMATIPYAWAYVLRFENNHNIKYANWFSFYPWLVDAKYEGLVMQSMAQTGWHEVRAMKGQTNPGLSHMTLPEKSVDKAILKPLLERWVARFGSPNPSKKDTSLFRSLNMALSAAMLPGNVEVTIYDLGRAIALWVSAFEILTDSGTCDAVYKLLESTKWNLSDNTDAIYQPHKYKPGQPRRPLPVWLCGAMNHARNDFIHGNPIDSNRLIVAPGKRPLHLYTALLYRMALTAFLDLKPPPVIKKERESDYEAHWRTLHDYGWYQSNIEAAIATVMFTQEEYRAMRQGKIDQARIRSRHRPVT</sequence>
<keyword evidence="2" id="KW-1185">Reference proteome</keyword>
<evidence type="ECO:0008006" key="3">
    <source>
        <dbReference type="Google" id="ProtNLM"/>
    </source>
</evidence>
<protein>
    <recommendedName>
        <fullName evidence="3">Apea-like HEPN domain-containing protein</fullName>
    </recommendedName>
</protein>
<reference evidence="1 2" key="1">
    <citation type="journal article" date="2020" name="Arch. Microbiol.">
        <title>Bradyrhizobium uaiense sp. nov., a new highly efficient cowpea symbiont.</title>
        <authorList>
            <person name="Cabral Michel D."/>
            <person name="Azarias Guimaraes A."/>
            <person name="Martins da Costa E."/>
            <person name="Soares de Carvalho T."/>
            <person name="Balsanelli E."/>
            <person name="Willems A."/>
            <person name="Maltempi de Souza E."/>
            <person name="de Souza Moreira F.M."/>
        </authorList>
    </citation>
    <scope>NUCLEOTIDE SEQUENCE [LARGE SCALE GENOMIC DNA]</scope>
    <source>
        <strain evidence="1 2">UFLA 03-164</strain>
    </source>
</reference>
<dbReference type="Proteomes" id="UP000468531">
    <property type="component" value="Unassembled WGS sequence"/>
</dbReference>
<dbReference type="AlphaFoldDB" id="A0A6P1BTQ0"/>
<evidence type="ECO:0000313" key="2">
    <source>
        <dbReference type="Proteomes" id="UP000468531"/>
    </source>
</evidence>
<gene>
    <name evidence="1" type="ORF">FNJ47_38555</name>
</gene>
<evidence type="ECO:0000313" key="1">
    <source>
        <dbReference type="EMBL" id="NEV01520.1"/>
    </source>
</evidence>
<name>A0A6P1BTQ0_9BRAD</name>